<dbReference type="InterPro" id="IPR002890">
    <property type="entry name" value="MG2"/>
</dbReference>
<evidence type="ECO:0000313" key="3">
    <source>
        <dbReference type="EMBL" id="GFY70978.1"/>
    </source>
</evidence>
<dbReference type="Pfam" id="PF01835">
    <property type="entry name" value="MG2"/>
    <property type="match status" value="1"/>
</dbReference>
<name>A0A8X6YHU0_9ARAC</name>
<reference evidence="3" key="1">
    <citation type="submission" date="2020-08" db="EMBL/GenBank/DDBJ databases">
        <title>Multicomponent nature underlies the extraordinary mechanical properties of spider dragline silk.</title>
        <authorList>
            <person name="Kono N."/>
            <person name="Nakamura H."/>
            <person name="Mori M."/>
            <person name="Yoshida Y."/>
            <person name="Ohtoshi R."/>
            <person name="Malay A.D."/>
            <person name="Moran D.A.P."/>
            <person name="Tomita M."/>
            <person name="Numata K."/>
            <person name="Arakawa K."/>
        </authorList>
    </citation>
    <scope>NUCLEOTIDE SEQUENCE</scope>
</reference>
<dbReference type="PANTHER" id="PTHR11412">
    <property type="entry name" value="MACROGLOBULIN / COMPLEMENT"/>
    <property type="match status" value="1"/>
</dbReference>
<dbReference type="GO" id="GO:0004866">
    <property type="term" value="F:endopeptidase inhibitor activity"/>
    <property type="evidence" value="ECO:0007669"/>
    <property type="project" value="InterPro"/>
</dbReference>
<dbReference type="InterPro" id="IPR050473">
    <property type="entry name" value="A2M/Complement_sys"/>
</dbReference>
<evidence type="ECO:0000259" key="2">
    <source>
        <dbReference type="Pfam" id="PF01835"/>
    </source>
</evidence>
<organism evidence="3 4">
    <name type="scientific">Trichonephila inaurata madagascariensis</name>
    <dbReference type="NCBI Taxonomy" id="2747483"/>
    <lineage>
        <taxon>Eukaryota</taxon>
        <taxon>Metazoa</taxon>
        <taxon>Ecdysozoa</taxon>
        <taxon>Arthropoda</taxon>
        <taxon>Chelicerata</taxon>
        <taxon>Arachnida</taxon>
        <taxon>Araneae</taxon>
        <taxon>Araneomorphae</taxon>
        <taxon>Entelegynae</taxon>
        <taxon>Araneoidea</taxon>
        <taxon>Nephilidae</taxon>
        <taxon>Trichonephila</taxon>
        <taxon>Trichonephila inaurata</taxon>
    </lineage>
</organism>
<comment type="caution">
    <text evidence="3">The sequence shown here is derived from an EMBL/GenBank/DDBJ whole genome shotgun (WGS) entry which is preliminary data.</text>
</comment>
<evidence type="ECO:0000256" key="1">
    <source>
        <dbReference type="SAM" id="SignalP"/>
    </source>
</evidence>
<keyword evidence="4" id="KW-1185">Reference proteome</keyword>
<sequence length="221" mass="25444">MLLKNCFGITVFFNALFVIHATQQEKDGAYLFTSPRTLKIGSNNQLQLLRFGCQDEDILKVKLFYKENYNSNETLLQEIDYQLKKNKKDTFFSFFVNSFDDDDEAYDGRLQINGTLCGKPFSGSNRVLFSNSEESIIIIQTDKPLYKPGQDVTFRVLKLDQNLKPSNRANDTADVYVDDPRGTRLFQFKGVPLGTGNNQCRFKHLPLQRSQRNHYASENPI</sequence>
<dbReference type="EMBL" id="BMAV01018546">
    <property type="protein sequence ID" value="GFY70978.1"/>
    <property type="molecule type" value="Genomic_DNA"/>
</dbReference>
<dbReference type="OrthoDB" id="6430858at2759"/>
<dbReference type="PANTHER" id="PTHR11412:SF171">
    <property type="entry name" value="PREGNANCY ZONE PROTEIN-LIKE PROTEIN"/>
    <property type="match status" value="1"/>
</dbReference>
<dbReference type="Proteomes" id="UP000886998">
    <property type="component" value="Unassembled WGS sequence"/>
</dbReference>
<feature type="chain" id="PRO_5036493224" evidence="1">
    <location>
        <begin position="22"/>
        <end position="221"/>
    </location>
</feature>
<dbReference type="Gene3D" id="2.60.40.1930">
    <property type="match status" value="1"/>
</dbReference>
<feature type="signal peptide" evidence="1">
    <location>
        <begin position="1"/>
        <end position="21"/>
    </location>
</feature>
<evidence type="ECO:0000313" key="4">
    <source>
        <dbReference type="Proteomes" id="UP000886998"/>
    </source>
</evidence>
<feature type="domain" description="Macroglobulin" evidence="2">
    <location>
        <begin position="138"/>
        <end position="202"/>
    </location>
</feature>
<protein>
    <submittedName>
        <fullName evidence="3">Pregnancy zone protein</fullName>
    </submittedName>
</protein>
<proteinExistence type="predicted"/>
<gene>
    <name evidence="3" type="primary">PZP</name>
    <name evidence="3" type="ORF">TNIN_10091</name>
</gene>
<keyword evidence="1" id="KW-0732">Signal</keyword>
<dbReference type="AlphaFoldDB" id="A0A8X6YHU0"/>
<accession>A0A8X6YHU0</accession>